<accession>A0AAN9Z4M0</accession>
<evidence type="ECO:0000313" key="17">
    <source>
        <dbReference type="EMBL" id="KAK7862844.1"/>
    </source>
</evidence>
<evidence type="ECO:0000256" key="12">
    <source>
        <dbReference type="ARBA" id="ARBA00023136"/>
    </source>
</evidence>
<keyword evidence="7" id="KW-0256">Endoplasmic reticulum</keyword>
<evidence type="ECO:0000256" key="10">
    <source>
        <dbReference type="ARBA" id="ARBA00023004"/>
    </source>
</evidence>
<dbReference type="Gene3D" id="1.10.630.10">
    <property type="entry name" value="Cytochrome P450"/>
    <property type="match status" value="1"/>
</dbReference>
<dbReference type="SUPFAM" id="SSF48264">
    <property type="entry name" value="Cytochrome P450"/>
    <property type="match status" value="1"/>
</dbReference>
<dbReference type="CDD" id="cd11056">
    <property type="entry name" value="CYP6-like"/>
    <property type="match status" value="1"/>
</dbReference>
<dbReference type="InterPro" id="IPR017972">
    <property type="entry name" value="Cyt_P450_CS"/>
</dbReference>
<feature type="binding site" description="axial binding residue" evidence="13">
    <location>
        <position position="498"/>
    </location>
    <ligand>
        <name>heme</name>
        <dbReference type="ChEBI" id="CHEBI:30413"/>
    </ligand>
    <ligandPart>
        <name>Fe</name>
        <dbReference type="ChEBI" id="CHEBI:18248"/>
    </ligandPart>
</feature>
<evidence type="ECO:0000256" key="11">
    <source>
        <dbReference type="ARBA" id="ARBA00023033"/>
    </source>
</evidence>
<evidence type="ECO:0000256" key="6">
    <source>
        <dbReference type="ARBA" id="ARBA00022723"/>
    </source>
</evidence>
<reference evidence="17 18" key="1">
    <citation type="submission" date="2024-03" db="EMBL/GenBank/DDBJ databases">
        <title>The genome assembly and annotation of the cricket Gryllus longicercus Weissman &amp; Gray.</title>
        <authorList>
            <person name="Szrajer S."/>
            <person name="Gray D."/>
            <person name="Ylla G."/>
        </authorList>
    </citation>
    <scope>NUCLEOTIDE SEQUENCE [LARGE SCALE GENOMIC DNA]</scope>
    <source>
        <strain evidence="17">DAG 2021-001</strain>
        <tissue evidence="17">Whole body minus gut</tissue>
    </source>
</reference>
<dbReference type="InterPro" id="IPR002401">
    <property type="entry name" value="Cyt_P450_E_grp-I"/>
</dbReference>
<evidence type="ECO:0000256" key="9">
    <source>
        <dbReference type="ARBA" id="ARBA00023002"/>
    </source>
</evidence>
<evidence type="ECO:0000256" key="2">
    <source>
        <dbReference type="ARBA" id="ARBA00004174"/>
    </source>
</evidence>
<dbReference type="InterPro" id="IPR050476">
    <property type="entry name" value="Insect_CytP450_Detox"/>
</dbReference>
<feature type="compositionally biased region" description="Basic and acidic residues" evidence="15">
    <location>
        <begin position="310"/>
        <end position="320"/>
    </location>
</feature>
<evidence type="ECO:0000256" key="16">
    <source>
        <dbReference type="SAM" id="Phobius"/>
    </source>
</evidence>
<sequence length="555" mass="62290">MSTWLLPLEALPAPSTGAAVLVALLVGAAGALYAYVTRHFGYWRRRGVPFLRPLPVAGNLKDVLLFRKHVGDVLHEVYTQMKELPYMGLFFYDAPVFFIKDAELFKNIVTNDFEYFQDRGFSPVKADLVFSETLFARKGDRWKDLRLKLNPAFTVTKLKRFYVLLQQKASNLDHYFDDAARKGEPCDVANACARYTMDAIATVGFGIETTALTDDNDPLHRLLRNIFVYSKLYLHASLATFVDMQLLRLLRLSLVPAPLAAFLRSTIWAAARERERTGTLGARRDILDLLLELRDKGRIAADEDTADGGDSGKRIADDCNGRSAVENGTAGNDKGAGSIENDMDGDVLIAQAFSVFSAGFDTTSSTMSFALYHLAKDQDIQDRLRRELQKVLHDNDGILTYDALQSVEYLDMIFSETLRLYPNLPFLDRTCTKNYNIPGTDIVIEKGVPVFGSLYGIQRDPEFFPDPDRFDPERFSAEKKANIPKSCFVPFGGGPRKCIGFKLAYLQGKLGLAHLILNYKFWPCAATPSKMEYNLHSFLLSPRNGVPLMCSRVEK</sequence>
<evidence type="ECO:0000256" key="7">
    <source>
        <dbReference type="ARBA" id="ARBA00022824"/>
    </source>
</evidence>
<evidence type="ECO:0000256" key="5">
    <source>
        <dbReference type="ARBA" id="ARBA00022617"/>
    </source>
</evidence>
<evidence type="ECO:0000256" key="13">
    <source>
        <dbReference type="PIRSR" id="PIRSR602401-1"/>
    </source>
</evidence>
<dbReference type="InterPro" id="IPR001128">
    <property type="entry name" value="Cyt_P450"/>
</dbReference>
<dbReference type="PROSITE" id="PS00086">
    <property type="entry name" value="CYTOCHROME_P450"/>
    <property type="match status" value="1"/>
</dbReference>
<keyword evidence="6 13" id="KW-0479">Metal-binding</keyword>
<dbReference type="PANTHER" id="PTHR24292:SF45">
    <property type="entry name" value="CYTOCHROME P450 6G1-RELATED"/>
    <property type="match status" value="1"/>
</dbReference>
<dbReference type="GO" id="GO:0016705">
    <property type="term" value="F:oxidoreductase activity, acting on paired donors, with incorporation or reduction of molecular oxygen"/>
    <property type="evidence" value="ECO:0007669"/>
    <property type="project" value="InterPro"/>
</dbReference>
<dbReference type="Pfam" id="PF00067">
    <property type="entry name" value="p450"/>
    <property type="match status" value="2"/>
</dbReference>
<dbReference type="InterPro" id="IPR036396">
    <property type="entry name" value="Cyt_P450_sf"/>
</dbReference>
<evidence type="ECO:0000256" key="4">
    <source>
        <dbReference type="ARBA" id="ARBA00010617"/>
    </source>
</evidence>
<dbReference type="GO" id="GO:0005789">
    <property type="term" value="C:endoplasmic reticulum membrane"/>
    <property type="evidence" value="ECO:0007669"/>
    <property type="project" value="UniProtKB-SubCell"/>
</dbReference>
<comment type="subcellular location">
    <subcellularLocation>
        <location evidence="3">Endoplasmic reticulum membrane</location>
        <topology evidence="3">Peripheral membrane protein</topology>
    </subcellularLocation>
    <subcellularLocation>
        <location evidence="2">Microsome membrane</location>
        <topology evidence="2">Peripheral membrane protein</topology>
    </subcellularLocation>
</comment>
<dbReference type="EMBL" id="JAZDUA010000255">
    <property type="protein sequence ID" value="KAK7862844.1"/>
    <property type="molecule type" value="Genomic_DNA"/>
</dbReference>
<keyword evidence="16" id="KW-1133">Transmembrane helix</keyword>
<dbReference type="Proteomes" id="UP001378592">
    <property type="component" value="Unassembled WGS sequence"/>
</dbReference>
<dbReference type="PRINTS" id="PR00463">
    <property type="entry name" value="EP450I"/>
</dbReference>
<organism evidence="17 18">
    <name type="scientific">Gryllus longicercus</name>
    <dbReference type="NCBI Taxonomy" id="2509291"/>
    <lineage>
        <taxon>Eukaryota</taxon>
        <taxon>Metazoa</taxon>
        <taxon>Ecdysozoa</taxon>
        <taxon>Arthropoda</taxon>
        <taxon>Hexapoda</taxon>
        <taxon>Insecta</taxon>
        <taxon>Pterygota</taxon>
        <taxon>Neoptera</taxon>
        <taxon>Polyneoptera</taxon>
        <taxon>Orthoptera</taxon>
        <taxon>Ensifera</taxon>
        <taxon>Gryllidea</taxon>
        <taxon>Grylloidea</taxon>
        <taxon>Gryllidae</taxon>
        <taxon>Gryllinae</taxon>
        <taxon>Gryllus</taxon>
    </lineage>
</organism>
<name>A0AAN9Z4M0_9ORTH</name>
<evidence type="ECO:0000256" key="14">
    <source>
        <dbReference type="RuleBase" id="RU000461"/>
    </source>
</evidence>
<dbReference type="GO" id="GO:0005506">
    <property type="term" value="F:iron ion binding"/>
    <property type="evidence" value="ECO:0007669"/>
    <property type="project" value="InterPro"/>
</dbReference>
<dbReference type="PANTHER" id="PTHR24292">
    <property type="entry name" value="CYTOCHROME P450"/>
    <property type="match status" value="1"/>
</dbReference>
<comment type="similarity">
    <text evidence="4 14">Belongs to the cytochrome P450 family.</text>
</comment>
<keyword evidence="18" id="KW-1185">Reference proteome</keyword>
<comment type="cofactor">
    <cofactor evidence="1 13">
        <name>heme</name>
        <dbReference type="ChEBI" id="CHEBI:30413"/>
    </cofactor>
</comment>
<evidence type="ECO:0000256" key="8">
    <source>
        <dbReference type="ARBA" id="ARBA00022848"/>
    </source>
</evidence>
<keyword evidence="11 14" id="KW-0503">Monooxygenase</keyword>
<keyword evidence="12 16" id="KW-0472">Membrane</keyword>
<keyword evidence="5 13" id="KW-0349">Heme</keyword>
<evidence type="ECO:0000256" key="3">
    <source>
        <dbReference type="ARBA" id="ARBA00004406"/>
    </source>
</evidence>
<keyword evidence="10 13" id="KW-0408">Iron</keyword>
<dbReference type="GO" id="GO:0020037">
    <property type="term" value="F:heme binding"/>
    <property type="evidence" value="ECO:0007669"/>
    <property type="project" value="InterPro"/>
</dbReference>
<keyword evidence="8" id="KW-0492">Microsome</keyword>
<feature type="transmembrane region" description="Helical" evidence="16">
    <location>
        <begin position="16"/>
        <end position="36"/>
    </location>
</feature>
<protein>
    <recommendedName>
        <fullName evidence="19">Cytochrome P450</fullName>
    </recommendedName>
</protein>
<dbReference type="AlphaFoldDB" id="A0AAN9Z4M0"/>
<evidence type="ECO:0000313" key="18">
    <source>
        <dbReference type="Proteomes" id="UP001378592"/>
    </source>
</evidence>
<dbReference type="GO" id="GO:0004497">
    <property type="term" value="F:monooxygenase activity"/>
    <property type="evidence" value="ECO:0007669"/>
    <property type="project" value="UniProtKB-KW"/>
</dbReference>
<gene>
    <name evidence="17" type="ORF">R5R35_000856</name>
</gene>
<evidence type="ECO:0000256" key="1">
    <source>
        <dbReference type="ARBA" id="ARBA00001971"/>
    </source>
</evidence>
<proteinExistence type="inferred from homology"/>
<dbReference type="PRINTS" id="PR00385">
    <property type="entry name" value="P450"/>
</dbReference>
<evidence type="ECO:0000256" key="15">
    <source>
        <dbReference type="SAM" id="MobiDB-lite"/>
    </source>
</evidence>
<keyword evidence="9 14" id="KW-0560">Oxidoreductase</keyword>
<comment type="caution">
    <text evidence="17">The sequence shown here is derived from an EMBL/GenBank/DDBJ whole genome shotgun (WGS) entry which is preliminary data.</text>
</comment>
<keyword evidence="16" id="KW-0812">Transmembrane</keyword>
<feature type="region of interest" description="Disordered" evidence="15">
    <location>
        <begin position="302"/>
        <end position="337"/>
    </location>
</feature>
<evidence type="ECO:0008006" key="19">
    <source>
        <dbReference type="Google" id="ProtNLM"/>
    </source>
</evidence>